<dbReference type="InterPro" id="IPR050763">
    <property type="entry name" value="ABC_transporter_ATP-binding"/>
</dbReference>
<keyword evidence="5" id="KW-0547">Nucleotide-binding</keyword>
<evidence type="ECO:0000256" key="10">
    <source>
        <dbReference type="ARBA" id="ARBA00049985"/>
    </source>
</evidence>
<gene>
    <name evidence="14" type="ORF">HDA42_006538</name>
</gene>
<dbReference type="Pfam" id="PF00005">
    <property type="entry name" value="ABC_tran"/>
    <property type="match status" value="1"/>
</dbReference>
<dbReference type="GO" id="GO:0008559">
    <property type="term" value="F:ABC-type xenobiotic transporter activity"/>
    <property type="evidence" value="ECO:0007669"/>
    <property type="project" value="UniProtKB-EC"/>
</dbReference>
<feature type="region of interest" description="Disordered" evidence="11">
    <location>
        <begin position="405"/>
        <end position="493"/>
    </location>
</feature>
<evidence type="ECO:0000256" key="5">
    <source>
        <dbReference type="ARBA" id="ARBA00022741"/>
    </source>
</evidence>
<organism evidence="14 15">
    <name type="scientific">Streptomyces murinus</name>
    <dbReference type="NCBI Taxonomy" id="33900"/>
    <lineage>
        <taxon>Bacteria</taxon>
        <taxon>Bacillati</taxon>
        <taxon>Actinomycetota</taxon>
        <taxon>Actinomycetes</taxon>
        <taxon>Kitasatosporales</taxon>
        <taxon>Streptomycetaceae</taxon>
        <taxon>Streptomyces</taxon>
    </lineage>
</organism>
<evidence type="ECO:0000256" key="9">
    <source>
        <dbReference type="ARBA" id="ARBA00023251"/>
    </source>
</evidence>
<evidence type="ECO:0000256" key="11">
    <source>
        <dbReference type="SAM" id="MobiDB-lite"/>
    </source>
</evidence>
<dbReference type="CDD" id="cd03230">
    <property type="entry name" value="ABC_DR_subfamily_A"/>
    <property type="match status" value="1"/>
</dbReference>
<dbReference type="EMBL" id="JACJIJ010000002">
    <property type="protein sequence ID" value="MBA9057360.1"/>
    <property type="molecule type" value="Genomic_DNA"/>
</dbReference>
<dbReference type="SUPFAM" id="SSF52540">
    <property type="entry name" value="P-loop containing nucleoside triphosphate hydrolases"/>
    <property type="match status" value="1"/>
</dbReference>
<comment type="caution">
    <text evidence="14">The sequence shown here is derived from an EMBL/GenBank/DDBJ whole genome shotgun (WGS) entry which is preliminary data.</text>
</comment>
<feature type="compositionally biased region" description="Basic and acidic residues" evidence="11">
    <location>
        <begin position="406"/>
        <end position="427"/>
    </location>
</feature>
<dbReference type="PROSITE" id="PS50893">
    <property type="entry name" value="ABC_TRANSPORTER_2"/>
    <property type="match status" value="1"/>
</dbReference>
<dbReference type="FunFam" id="3.40.50.300:FF:000589">
    <property type="entry name" value="ABC transporter, ATP-binding subunit"/>
    <property type="match status" value="1"/>
</dbReference>
<dbReference type="PROSITE" id="PS00211">
    <property type="entry name" value="ABC_TRANSPORTER_1"/>
    <property type="match status" value="1"/>
</dbReference>
<keyword evidence="15" id="KW-1185">Reference proteome</keyword>
<feature type="transmembrane region" description="Helical" evidence="12">
    <location>
        <begin position="378"/>
        <end position="397"/>
    </location>
</feature>
<evidence type="ECO:0000256" key="12">
    <source>
        <dbReference type="SAM" id="Phobius"/>
    </source>
</evidence>
<name>A0A7W3RPH3_STRMR</name>
<feature type="transmembrane region" description="Helical" evidence="12">
    <location>
        <begin position="145"/>
        <end position="165"/>
    </location>
</feature>
<sequence>MTTDAFLAARPRVRPDIVLGPSLLRGPTRIHLLKDPRTGRRLEVGAKEHFIITRLDGTRSLEEIGQAYSGAFGTRLGEAQWGQMLRLLGARGLLDGGPAPVAPTPVPTPAEGPSGFLSGHTRMVADAPALMDRLHRLTALDRRPALLAVLTALAVGVLAVVAVSADTLWRQTVHTAEQPVLLFAVGCVLWCSLALHELAHGLFARTWGGRVSEIGLRWILGATYLYCQVDDVQFLGSRARKVATACAGVLANLLFLVPFYVIWLVLPADAQARPAFGALLLLGVVTGLANLLPLAPLDGYRALGHALGVSGLAEGSRTFTALAARALLRRGPGLRAYPPRLRLLYGGFALLTAAQTAALLALAGLVLRHLLPDGMALLAWWLPTALLAAALLLWGLGNLGRRLRGRRTEDRTEGRTESRTERTESPTEGRTAGRAQGSAESRTPGPARSAAPTSPSAEPGQVTGARPPLDPARKGEMNEPHAQTGTAPGPVSATEPVVVLDGVIKRYGEVTALDGVSLTVRRGEFFGILGPNGAGKTTLVEIVEGMREADGGTVSLLGQSPWPRDTALLARIGVQTQASAFFARLTAGEHLRTVAALYGTDPDAVRIALERVGLTEKQNARVDHLSGGQRQRLAIATALLHEPELIFLDEPTAALDPEARRELWALLRSLRSEGRTIVCTTHHLDEAEALCDRVAIVAGGRIIALDTPRGLIRALAAPARLMLPAAELTAEAALALPGVDRATVEGDELVLETSAVNHVLTALGDLVDIESVTVRTATLEDAYLSLTGHGTEHRS</sequence>
<keyword evidence="8 12" id="KW-0472">Membrane</keyword>
<keyword evidence="7" id="KW-1278">Translocase</keyword>
<feature type="compositionally biased region" description="Low complexity" evidence="11">
    <location>
        <begin position="441"/>
        <end position="457"/>
    </location>
</feature>
<comment type="subcellular location">
    <subcellularLocation>
        <location evidence="1">Cell membrane</location>
        <topology evidence="1">Peripheral membrane protein</topology>
        <orientation evidence="1">Cytoplasmic side</orientation>
    </subcellularLocation>
</comment>
<feature type="transmembrane region" description="Helical" evidence="12">
    <location>
        <begin position="242"/>
        <end position="263"/>
    </location>
</feature>
<dbReference type="InterPro" id="IPR027417">
    <property type="entry name" value="P-loop_NTPase"/>
</dbReference>
<keyword evidence="12" id="KW-1133">Transmembrane helix</keyword>
<dbReference type="InterPro" id="IPR017871">
    <property type="entry name" value="ABC_transporter-like_CS"/>
</dbReference>
<evidence type="ECO:0000259" key="13">
    <source>
        <dbReference type="PROSITE" id="PS50893"/>
    </source>
</evidence>
<dbReference type="GO" id="GO:0005524">
    <property type="term" value="F:ATP binding"/>
    <property type="evidence" value="ECO:0007669"/>
    <property type="project" value="UniProtKB-KW"/>
</dbReference>
<dbReference type="GO" id="GO:0008233">
    <property type="term" value="F:peptidase activity"/>
    <property type="evidence" value="ECO:0007669"/>
    <property type="project" value="UniProtKB-KW"/>
</dbReference>
<evidence type="ECO:0000256" key="6">
    <source>
        <dbReference type="ARBA" id="ARBA00022840"/>
    </source>
</evidence>
<dbReference type="GO" id="GO:0016887">
    <property type="term" value="F:ATP hydrolysis activity"/>
    <property type="evidence" value="ECO:0007669"/>
    <property type="project" value="InterPro"/>
</dbReference>
<dbReference type="AlphaFoldDB" id="A0A7W3RPH3"/>
<evidence type="ECO:0000313" key="14">
    <source>
        <dbReference type="EMBL" id="MBA9057360.1"/>
    </source>
</evidence>
<reference evidence="14 15" key="1">
    <citation type="submission" date="2020-08" db="EMBL/GenBank/DDBJ databases">
        <title>Sequencing the genomes of 1000 actinobacteria strains.</title>
        <authorList>
            <person name="Klenk H.-P."/>
        </authorList>
    </citation>
    <scope>NUCLEOTIDE SEQUENCE [LARGE SCALE GENOMIC DNA]</scope>
    <source>
        <strain evidence="14 15">DSM 41827</strain>
    </source>
</reference>
<evidence type="ECO:0000256" key="7">
    <source>
        <dbReference type="ARBA" id="ARBA00022967"/>
    </source>
</evidence>
<dbReference type="InterPro" id="IPR003593">
    <property type="entry name" value="AAA+_ATPase"/>
</dbReference>
<evidence type="ECO:0000256" key="4">
    <source>
        <dbReference type="ARBA" id="ARBA00022475"/>
    </source>
</evidence>
<keyword evidence="4" id="KW-1003">Cell membrane</keyword>
<evidence type="ECO:0000256" key="8">
    <source>
        <dbReference type="ARBA" id="ARBA00023136"/>
    </source>
</evidence>
<feature type="transmembrane region" description="Helical" evidence="12">
    <location>
        <begin position="180"/>
        <end position="203"/>
    </location>
</feature>
<dbReference type="SMART" id="SM00382">
    <property type="entry name" value="AAA"/>
    <property type="match status" value="1"/>
</dbReference>
<dbReference type="EC" id="7.6.2.2" evidence="2"/>
<dbReference type="GO" id="GO:0006508">
    <property type="term" value="P:proteolysis"/>
    <property type="evidence" value="ECO:0007669"/>
    <property type="project" value="UniProtKB-KW"/>
</dbReference>
<evidence type="ECO:0000313" key="15">
    <source>
        <dbReference type="Proteomes" id="UP000577386"/>
    </source>
</evidence>
<dbReference type="PANTHER" id="PTHR42711">
    <property type="entry name" value="ABC TRANSPORTER ATP-BINDING PROTEIN"/>
    <property type="match status" value="1"/>
</dbReference>
<evidence type="ECO:0000256" key="1">
    <source>
        <dbReference type="ARBA" id="ARBA00004413"/>
    </source>
</evidence>
<proteinExistence type="inferred from homology"/>
<protein>
    <recommendedName>
        <fullName evidence="2">ABC-type xenobiotic transporter</fullName>
        <ecNumber evidence="2">7.6.2.2</ecNumber>
    </recommendedName>
</protein>
<dbReference type="GO" id="GO:0046677">
    <property type="term" value="P:response to antibiotic"/>
    <property type="evidence" value="ECO:0007669"/>
    <property type="project" value="UniProtKB-KW"/>
</dbReference>
<feature type="domain" description="ABC transporter" evidence="13">
    <location>
        <begin position="498"/>
        <end position="724"/>
    </location>
</feature>
<keyword evidence="9" id="KW-0046">Antibiotic resistance</keyword>
<dbReference type="GO" id="GO:0005886">
    <property type="term" value="C:plasma membrane"/>
    <property type="evidence" value="ECO:0007669"/>
    <property type="project" value="UniProtKB-SubCell"/>
</dbReference>
<dbReference type="InterPro" id="IPR003439">
    <property type="entry name" value="ABC_transporter-like_ATP-bd"/>
</dbReference>
<feature type="transmembrane region" description="Helical" evidence="12">
    <location>
        <begin position="275"/>
        <end position="295"/>
    </location>
</feature>
<feature type="transmembrane region" description="Helical" evidence="12">
    <location>
        <begin position="343"/>
        <end position="366"/>
    </location>
</feature>
<evidence type="ECO:0000256" key="3">
    <source>
        <dbReference type="ARBA" id="ARBA00022448"/>
    </source>
</evidence>
<dbReference type="Proteomes" id="UP000577386">
    <property type="component" value="Unassembled WGS sequence"/>
</dbReference>
<evidence type="ECO:0000256" key="2">
    <source>
        <dbReference type="ARBA" id="ARBA00012191"/>
    </source>
</evidence>
<keyword evidence="14" id="KW-0645">Protease</keyword>
<accession>A0A7W3RPH3</accession>
<dbReference type="PANTHER" id="PTHR42711:SF5">
    <property type="entry name" value="ABC TRANSPORTER ATP-BINDING PROTEIN NATA"/>
    <property type="match status" value="1"/>
</dbReference>
<keyword evidence="14" id="KW-0378">Hydrolase</keyword>
<comment type="similarity">
    <text evidence="10">Belongs to the ABC transporter superfamily. Drug exporter-1 (DrugE1) (TC 3.A.1.105) family.</text>
</comment>
<keyword evidence="3" id="KW-0813">Transport</keyword>
<keyword evidence="6" id="KW-0067">ATP-binding</keyword>
<dbReference type="Gene3D" id="3.40.50.300">
    <property type="entry name" value="P-loop containing nucleotide triphosphate hydrolases"/>
    <property type="match status" value="1"/>
</dbReference>
<keyword evidence="12" id="KW-0812">Transmembrane</keyword>